<dbReference type="GeneID" id="29672171"/>
<name>A0A2C9DZ39_UREP2</name>
<dbReference type="AlphaFoldDB" id="A0A2C9DZ39"/>
<keyword evidence="8" id="KW-0548">Nucleotidyltransferase</keyword>
<dbReference type="InterPro" id="IPR003593">
    <property type="entry name" value="AAA+_ATPase"/>
</dbReference>
<keyword evidence="3 8" id="KW-0547">Nucleotide-binding</keyword>
<accession>A0A2C9DZ39</accession>
<organism evidence="11 12">
    <name type="scientific">Ureaplasma parvum serovar 3 (strain ATCC 27815 / 27 / NCTC 11736)</name>
    <dbReference type="NCBI Taxonomy" id="505682"/>
    <lineage>
        <taxon>Bacteria</taxon>
        <taxon>Bacillati</taxon>
        <taxon>Mycoplasmatota</taxon>
        <taxon>Mycoplasmoidales</taxon>
        <taxon>Mycoplasmoidaceae</taxon>
        <taxon>Ureaplasma</taxon>
    </lineage>
</organism>
<dbReference type="InterPro" id="IPR001270">
    <property type="entry name" value="ClpA/B"/>
</dbReference>
<gene>
    <name evidence="8" type="primary">dnaX</name>
    <name evidence="11" type="ordered locus">UPA3_0087</name>
</gene>
<dbReference type="CDD" id="cd00009">
    <property type="entry name" value="AAA"/>
    <property type="match status" value="1"/>
</dbReference>
<dbReference type="Pfam" id="PF13177">
    <property type="entry name" value="DNA_pol3_delta2"/>
    <property type="match status" value="1"/>
</dbReference>
<evidence type="ECO:0000256" key="6">
    <source>
        <dbReference type="ARBA" id="ARBA00022932"/>
    </source>
</evidence>
<dbReference type="SMART" id="SM00382">
    <property type="entry name" value="AAA"/>
    <property type="match status" value="1"/>
</dbReference>
<comment type="function">
    <text evidence="8">DNA polymerase III is a complex, multichain enzyme responsible for most of the replicative synthesis in bacteria. This DNA polymerase also exhibits 3' to 5' exonuclease activity.</text>
</comment>
<evidence type="ECO:0000256" key="9">
    <source>
        <dbReference type="SAM" id="Coils"/>
    </source>
</evidence>
<evidence type="ECO:0000313" key="12">
    <source>
        <dbReference type="Proteomes" id="UP000002162"/>
    </source>
</evidence>
<keyword evidence="5 8" id="KW-0067">ATP-binding</keyword>
<keyword evidence="9" id="KW-0175">Coiled coil</keyword>
<dbReference type="KEGG" id="upa:UPA3_0087"/>
<dbReference type="NCBIfam" id="TIGR02397">
    <property type="entry name" value="dnaX_nterm"/>
    <property type="match status" value="1"/>
</dbReference>
<keyword evidence="8" id="KW-0808">Transferase</keyword>
<dbReference type="GO" id="GO:0046872">
    <property type="term" value="F:metal ion binding"/>
    <property type="evidence" value="ECO:0007669"/>
    <property type="project" value="UniProtKB-KW"/>
</dbReference>
<feature type="coiled-coil region" evidence="9">
    <location>
        <begin position="569"/>
        <end position="596"/>
    </location>
</feature>
<comment type="catalytic activity">
    <reaction evidence="7 8">
        <text>DNA(n) + a 2'-deoxyribonucleoside 5'-triphosphate = DNA(n+1) + diphosphate</text>
        <dbReference type="Rhea" id="RHEA:22508"/>
        <dbReference type="Rhea" id="RHEA-COMP:17339"/>
        <dbReference type="Rhea" id="RHEA-COMP:17340"/>
        <dbReference type="ChEBI" id="CHEBI:33019"/>
        <dbReference type="ChEBI" id="CHEBI:61560"/>
        <dbReference type="ChEBI" id="CHEBI:173112"/>
        <dbReference type="EC" id="2.7.7.7"/>
    </reaction>
</comment>
<dbReference type="InterPro" id="IPR050238">
    <property type="entry name" value="DNA_Rep/Repair_Clamp_Loader"/>
</dbReference>
<dbReference type="Pfam" id="PF22608">
    <property type="entry name" value="DNAX_ATPase_lid"/>
    <property type="match status" value="1"/>
</dbReference>
<dbReference type="GO" id="GO:0009360">
    <property type="term" value="C:DNA polymerase III complex"/>
    <property type="evidence" value="ECO:0007669"/>
    <property type="project" value="InterPro"/>
</dbReference>
<dbReference type="SUPFAM" id="SSF52540">
    <property type="entry name" value="P-loop containing nucleoside triphosphate hydrolases"/>
    <property type="match status" value="1"/>
</dbReference>
<dbReference type="PRINTS" id="PR00300">
    <property type="entry name" value="CLPPROTEASEA"/>
</dbReference>
<evidence type="ECO:0000256" key="3">
    <source>
        <dbReference type="ARBA" id="ARBA00022741"/>
    </source>
</evidence>
<sequence length="597" mass="69039">MSESTLYRKYRPHKFKNVIGQDLIKQALMNACLNNKITHAYIFSGPRGIGKTSIARIFASSINCLNPNKGDCCGKCSVCESILKEQSVDLIELDAASNNGVDQIRIITDNINYLPTFFKYKVYIIDEAHMLSTSAWNALLKTVEEPPQHVIFIFATTEYQKIPLTIISRCQRYDFKRLNNSELQELIDSILTKEDIKIDNNAIDKLIQLADGSGRDCLSILDQLTTVKKNIDLDLINKTFGLVDNFKVISLIELIQKNDILLLREFIYELYNQGVNLEAFCVQIINVLIDYLIYLKTNDINNLKKVSVDELKKMLLINFNGNYLLNNFISLFNNLKKSLNQVFEFEIYLYKIINANNDKLENKKIELSINPEENKINNSQIITTKKIDCFEEINKNTVDFDKLYKTKIFYHKKINNQNDKESGINQKEELSTELVNDNKLICNSNDILDNYELAKQAFFNKDIKLSKEMSQKFKDFKNEETIENSYIDIIKQADLVLWCSPNALVLGVEFLGLINRINKVTHSFEFIKEFVKKFDSIKLVIAISKKQALNIINIKKQGLKTNIINDVLIDDIKMLLKQEEQRKQEQTALLNEIEDEE</sequence>
<dbReference type="HOGENOM" id="CLU_006229_0_3_14"/>
<evidence type="ECO:0000256" key="1">
    <source>
        <dbReference type="ARBA" id="ARBA00006360"/>
    </source>
</evidence>
<dbReference type="GO" id="GO:0006261">
    <property type="term" value="P:DNA-templated DNA replication"/>
    <property type="evidence" value="ECO:0007669"/>
    <property type="project" value="TreeGrafter"/>
</dbReference>
<evidence type="ECO:0000313" key="11">
    <source>
        <dbReference type="EMBL" id="ACA33238.1"/>
    </source>
</evidence>
<dbReference type="Gene3D" id="3.40.50.300">
    <property type="entry name" value="P-loop containing nucleotide triphosphate hydrolases"/>
    <property type="match status" value="1"/>
</dbReference>
<dbReference type="NCBIfam" id="NF004549">
    <property type="entry name" value="PRK05896.1"/>
    <property type="match status" value="1"/>
</dbReference>
<keyword evidence="8" id="KW-0235">DNA replication</keyword>
<dbReference type="InterPro" id="IPR012763">
    <property type="entry name" value="DNA_pol_III_sug/sutau_N"/>
</dbReference>
<keyword evidence="4" id="KW-0862">Zinc</keyword>
<dbReference type="InterPro" id="IPR045085">
    <property type="entry name" value="HLD_clamp_pol_III_gamma_tau"/>
</dbReference>
<proteinExistence type="inferred from homology"/>
<comment type="subunit">
    <text evidence="8">DNA polymerase III contains a core (composed of alpha, epsilon and theta chains) that associates with a tau subunit. This core dimerizes to form the POLIII' complex. PolIII' associates with the gamma complex (composed of gamma, delta, delta', psi and chi chains) and with the beta chain to form the complete DNA polymerase III complex.</text>
</comment>
<comment type="similarity">
    <text evidence="1 8">Belongs to the DnaX/STICHEL family.</text>
</comment>
<keyword evidence="6 8" id="KW-0239">DNA-directed DNA polymerase</keyword>
<evidence type="ECO:0000256" key="4">
    <source>
        <dbReference type="ARBA" id="ARBA00022833"/>
    </source>
</evidence>
<keyword evidence="2" id="KW-0479">Metal-binding</keyword>
<dbReference type="GO" id="GO:0003887">
    <property type="term" value="F:DNA-directed DNA polymerase activity"/>
    <property type="evidence" value="ECO:0007669"/>
    <property type="project" value="UniProtKB-KW"/>
</dbReference>
<evidence type="ECO:0000256" key="2">
    <source>
        <dbReference type="ARBA" id="ARBA00022723"/>
    </source>
</evidence>
<dbReference type="RefSeq" id="WP_006688985.1">
    <property type="nucleotide sequence ID" value="NC_010503.1"/>
</dbReference>
<evidence type="ECO:0000256" key="8">
    <source>
        <dbReference type="RuleBase" id="RU364063"/>
    </source>
</evidence>
<reference evidence="11 12" key="1">
    <citation type="submission" date="2008-02" db="EMBL/GenBank/DDBJ databases">
        <title>Genome sequence of Ureaplasma parvum serovar 3.</title>
        <authorList>
            <person name="Methe B.A."/>
            <person name="Glass J."/>
            <person name="Waites K."/>
            <person name="Shrivastava S."/>
        </authorList>
    </citation>
    <scope>NUCLEOTIDE SEQUENCE [LARGE SCALE GENOMIC DNA]</scope>
    <source>
        <strain evidence="12">ATCC 27815 / 27 / NCTC 11736</strain>
    </source>
</reference>
<dbReference type="InterPro" id="IPR027417">
    <property type="entry name" value="P-loop_NTPase"/>
</dbReference>
<dbReference type="GO" id="GO:0005524">
    <property type="term" value="F:ATP binding"/>
    <property type="evidence" value="ECO:0007669"/>
    <property type="project" value="UniProtKB-KW"/>
</dbReference>
<evidence type="ECO:0000259" key="10">
    <source>
        <dbReference type="SMART" id="SM00382"/>
    </source>
</evidence>
<dbReference type="Proteomes" id="UP000002162">
    <property type="component" value="Chromosome"/>
</dbReference>
<dbReference type="EC" id="2.7.7.7" evidence="8"/>
<dbReference type="PANTHER" id="PTHR11669:SF0">
    <property type="entry name" value="PROTEIN STICHEL-LIKE 2"/>
    <property type="match status" value="1"/>
</dbReference>
<dbReference type="EMBL" id="CP000942">
    <property type="protein sequence ID" value="ACA33238.1"/>
    <property type="molecule type" value="Genomic_DNA"/>
</dbReference>
<protein>
    <recommendedName>
        <fullName evidence="8">DNA polymerase III subunit gamma/tau</fullName>
        <ecNumber evidence="8">2.7.7.7</ecNumber>
    </recommendedName>
</protein>
<evidence type="ECO:0000256" key="7">
    <source>
        <dbReference type="ARBA" id="ARBA00049244"/>
    </source>
</evidence>
<dbReference type="Gene3D" id="1.10.8.60">
    <property type="match status" value="1"/>
</dbReference>
<dbReference type="FunFam" id="3.40.50.300:FF:000014">
    <property type="entry name" value="DNA polymerase III subunit gamma/tau"/>
    <property type="match status" value="1"/>
</dbReference>
<evidence type="ECO:0000256" key="5">
    <source>
        <dbReference type="ARBA" id="ARBA00022840"/>
    </source>
</evidence>
<feature type="domain" description="AAA+ ATPase" evidence="10">
    <location>
        <begin position="37"/>
        <end position="178"/>
    </location>
</feature>
<dbReference type="PANTHER" id="PTHR11669">
    <property type="entry name" value="REPLICATION FACTOR C / DNA POLYMERASE III GAMMA-TAU SUBUNIT"/>
    <property type="match status" value="1"/>
</dbReference>